<dbReference type="PANTHER" id="PTHR13939:SF0">
    <property type="entry name" value="NMN AMIDOHYDROLASE-LIKE PROTEIN YFAY"/>
    <property type="match status" value="1"/>
</dbReference>
<gene>
    <name evidence="3" type="ORF">COS99_01635</name>
</gene>
<dbReference type="InterPro" id="IPR008136">
    <property type="entry name" value="CinA_C"/>
</dbReference>
<dbReference type="EMBL" id="PEWV01000017">
    <property type="protein sequence ID" value="PIU42142.1"/>
    <property type="molecule type" value="Genomic_DNA"/>
</dbReference>
<evidence type="ECO:0000256" key="1">
    <source>
        <dbReference type="HAMAP-Rule" id="MF_00226"/>
    </source>
</evidence>
<evidence type="ECO:0000259" key="2">
    <source>
        <dbReference type="SMART" id="SM00852"/>
    </source>
</evidence>
<comment type="caution">
    <text evidence="3">The sequence shown here is derived from an EMBL/GenBank/DDBJ whole genome shotgun (WGS) entry which is preliminary data.</text>
</comment>
<dbReference type="Pfam" id="PF02464">
    <property type="entry name" value="CinA"/>
    <property type="match status" value="1"/>
</dbReference>
<dbReference type="AlphaFoldDB" id="A0A2J0KUG7"/>
<protein>
    <recommendedName>
        <fullName evidence="1">CinA-like protein</fullName>
    </recommendedName>
</protein>
<reference evidence="3 4" key="1">
    <citation type="submission" date="2017-09" db="EMBL/GenBank/DDBJ databases">
        <title>Depth-based differentiation of microbial function through sediment-hosted aquifers and enrichment of novel symbionts in the deep terrestrial subsurface.</title>
        <authorList>
            <person name="Probst A.J."/>
            <person name="Ladd B."/>
            <person name="Jarett J.K."/>
            <person name="Geller-Mcgrath D.E."/>
            <person name="Sieber C.M."/>
            <person name="Emerson J.B."/>
            <person name="Anantharaman K."/>
            <person name="Thomas B.C."/>
            <person name="Malmstrom R."/>
            <person name="Stieglmeier M."/>
            <person name="Klingl A."/>
            <person name="Woyke T."/>
            <person name="Ryan C.M."/>
            <person name="Banfield J.F."/>
        </authorList>
    </citation>
    <scope>NUCLEOTIDE SEQUENCE [LARGE SCALE GENOMIC DNA]</scope>
    <source>
        <strain evidence="3">CG07_land_8_20_14_0_80_42_15</strain>
    </source>
</reference>
<dbReference type="HAMAP" id="MF_00226_B">
    <property type="entry name" value="CinA_B"/>
    <property type="match status" value="1"/>
</dbReference>
<dbReference type="Gene3D" id="3.90.950.20">
    <property type="entry name" value="CinA-like"/>
    <property type="match status" value="1"/>
</dbReference>
<dbReference type="InterPro" id="IPR036425">
    <property type="entry name" value="MoaB/Mog-like_dom_sf"/>
</dbReference>
<dbReference type="InterPro" id="IPR041424">
    <property type="entry name" value="CinA_KH"/>
</dbReference>
<comment type="similarity">
    <text evidence="1">Belongs to the CinA family.</text>
</comment>
<dbReference type="InterPro" id="IPR008135">
    <property type="entry name" value="Competence-induced_CinA"/>
</dbReference>
<dbReference type="Pfam" id="PF18146">
    <property type="entry name" value="CinA_KH"/>
    <property type="match status" value="1"/>
</dbReference>
<dbReference type="InterPro" id="IPR001453">
    <property type="entry name" value="MoaB/Mog_dom"/>
</dbReference>
<dbReference type="SMART" id="SM00852">
    <property type="entry name" value="MoCF_biosynth"/>
    <property type="match status" value="1"/>
</dbReference>
<dbReference type="InterPro" id="IPR036653">
    <property type="entry name" value="CinA-like_C"/>
</dbReference>
<organism evidence="3 4">
    <name type="scientific">Candidatus Aquitaenariimonas noxiae</name>
    <dbReference type="NCBI Taxonomy" id="1974741"/>
    <lineage>
        <taxon>Bacteria</taxon>
        <taxon>Pseudomonadati</taxon>
        <taxon>Candidatus Omnitrophota</taxon>
        <taxon>Candidatus Aquitaenariimonas</taxon>
    </lineage>
</organism>
<dbReference type="Gene3D" id="3.30.70.2860">
    <property type="match status" value="1"/>
</dbReference>
<dbReference type="SUPFAM" id="SSF142433">
    <property type="entry name" value="CinA-like"/>
    <property type="match status" value="1"/>
</dbReference>
<proteinExistence type="inferred from homology"/>
<dbReference type="NCBIfam" id="NF001813">
    <property type="entry name" value="PRK00549.1"/>
    <property type="match status" value="1"/>
</dbReference>
<dbReference type="CDD" id="cd00885">
    <property type="entry name" value="cinA"/>
    <property type="match status" value="1"/>
</dbReference>
<dbReference type="Gene3D" id="3.40.980.10">
    <property type="entry name" value="MoaB/Mog-like domain"/>
    <property type="match status" value="1"/>
</dbReference>
<evidence type="ECO:0000313" key="3">
    <source>
        <dbReference type="EMBL" id="PIU42142.1"/>
    </source>
</evidence>
<feature type="domain" description="MoaB/Mog" evidence="2">
    <location>
        <begin position="10"/>
        <end position="179"/>
    </location>
</feature>
<accession>A0A2J0KUG7</accession>
<dbReference type="NCBIfam" id="TIGR00177">
    <property type="entry name" value="molyb_syn"/>
    <property type="match status" value="1"/>
</dbReference>
<dbReference type="Proteomes" id="UP000230052">
    <property type="component" value="Unassembled WGS sequence"/>
</dbReference>
<dbReference type="NCBIfam" id="TIGR00200">
    <property type="entry name" value="cinA_nterm"/>
    <property type="match status" value="1"/>
</dbReference>
<dbReference type="PIRSF" id="PIRSF006728">
    <property type="entry name" value="CinA"/>
    <property type="match status" value="1"/>
</dbReference>
<dbReference type="SUPFAM" id="SSF53218">
    <property type="entry name" value="Molybdenum cofactor biosynthesis proteins"/>
    <property type="match status" value="1"/>
</dbReference>
<dbReference type="PANTHER" id="PTHR13939">
    <property type="entry name" value="NICOTINAMIDE-NUCLEOTIDE AMIDOHYDROLASE PNCC"/>
    <property type="match status" value="1"/>
</dbReference>
<dbReference type="InterPro" id="IPR050101">
    <property type="entry name" value="CinA"/>
</dbReference>
<dbReference type="NCBIfam" id="TIGR00199">
    <property type="entry name" value="PncC_domain"/>
    <property type="match status" value="1"/>
</dbReference>
<evidence type="ECO:0000313" key="4">
    <source>
        <dbReference type="Proteomes" id="UP000230052"/>
    </source>
</evidence>
<sequence length="420" mass="45875">MIQVRKMKAEIISVGTELILGHVVNTNASYISRSMAEIGIDILYHSAVGDNEERISDSLHRALKRSDIIITTGGLGPTVDDITLAAIAKTINRKLVFNKAIAEKIKDYFRKKHIPFIKASFRQAYIPEGSLWLKNAVGTAPSLIIQCEDGQKFIVCLPGPPREVTTILENELIPYFKKHIKTQGLIKSRLIKLIGLSEVSVDSKIKDILKLERPTTVGIYTNPGEVHIKITAKAGNEKECGENIKKIEKVVRKRLSKFIYGVDNENLEGVVVDLLIKSKNTLGIAESCTGGLVTHRITNISGSSNCFKMGIVAYGNDAKIAHLGVSRALITRYGTVSKPVAIAMAKGIKKAANTKIGIGITGIAGPTGATKTKPVGLVHIALVSDKKKMSKKCFFLGKREDTKFLASQAALELIWMHLKK</sequence>
<dbReference type="Pfam" id="PF00994">
    <property type="entry name" value="MoCF_biosynth"/>
    <property type="match status" value="1"/>
</dbReference>
<name>A0A2J0KUG7_9BACT</name>